<dbReference type="AlphaFoldDB" id="A0AA97FES8"/>
<dbReference type="NCBIfam" id="TIGR03544">
    <property type="entry name" value="DivI1A_domain"/>
    <property type="match status" value="2"/>
</dbReference>
<keyword evidence="2" id="KW-1185">Reference proteome</keyword>
<dbReference type="InterPro" id="IPR019932">
    <property type="entry name" value="CHP03543"/>
</dbReference>
<gene>
    <name evidence="1" type="ORF">N8K70_09175</name>
</gene>
<dbReference type="KEGG" id="mbet:N8K70_09175"/>
<protein>
    <submittedName>
        <fullName evidence="1">DivIVA domain-containing protein</fullName>
    </submittedName>
</protein>
<dbReference type="EMBL" id="CP118157">
    <property type="protein sequence ID" value="WOF21568.1"/>
    <property type="molecule type" value="Genomic_DNA"/>
</dbReference>
<name>A0AA97FES8_9MICO</name>
<proteinExistence type="predicted"/>
<dbReference type="RefSeq" id="WP_317138046.1">
    <property type="nucleotide sequence ID" value="NZ_CP118157.1"/>
</dbReference>
<dbReference type="Proteomes" id="UP001305498">
    <property type="component" value="Chromosome"/>
</dbReference>
<dbReference type="NCBIfam" id="TIGR03543">
    <property type="entry name" value="divI1A_rptt_fam"/>
    <property type="match status" value="1"/>
</dbReference>
<accession>A0AA97FES8</accession>
<dbReference type="InterPro" id="IPR019933">
    <property type="entry name" value="DivIVA_domain"/>
</dbReference>
<evidence type="ECO:0000313" key="1">
    <source>
        <dbReference type="EMBL" id="WOF21568.1"/>
    </source>
</evidence>
<organism evidence="1 2">
    <name type="scientific">Microbacterium betulae</name>
    <dbReference type="NCBI Taxonomy" id="2981139"/>
    <lineage>
        <taxon>Bacteria</taxon>
        <taxon>Bacillati</taxon>
        <taxon>Actinomycetota</taxon>
        <taxon>Actinomycetes</taxon>
        <taxon>Micrococcales</taxon>
        <taxon>Microbacteriaceae</taxon>
        <taxon>Microbacterium</taxon>
    </lineage>
</organism>
<evidence type="ECO:0000313" key="2">
    <source>
        <dbReference type="Proteomes" id="UP001305498"/>
    </source>
</evidence>
<sequence length="188" mass="20895">MTDTRTTPLPFPLATGREKGYEREAVDRLLAEARSAFEQQDEGASFDADRVRAASFALTRGGYRIDAVDAALARVEDAFAAREREQAIAATGPEAWVSRARADAQTLLDRLTRPEGQRFDRVGFLRFGYARVEVEIVADRLVGFLARGEALSVEQIRQSAFRMTRNGYREEQVDAVLDAAVDVLLAVR</sequence>
<reference evidence="1 2" key="1">
    <citation type="submission" date="2023-02" db="EMBL/GenBank/DDBJ databases">
        <title>Microbacterium betulae sp. nov., isolated from birch wood.</title>
        <authorList>
            <person name="Pasciak M."/>
            <person name="Pawlik K.J."/>
            <person name="Martynowski D."/>
            <person name="Laczmanski L."/>
            <person name="Ciekot J."/>
            <person name="Szponar B."/>
            <person name="Wojcik-Fatla A."/>
            <person name="Mackiewicz B."/>
            <person name="Farian E."/>
            <person name="Cholewa G."/>
            <person name="Cholewa A."/>
            <person name="Dutkiewicz J."/>
        </authorList>
    </citation>
    <scope>NUCLEOTIDE SEQUENCE [LARGE SCALE GENOMIC DNA]</scope>
    <source>
        <strain evidence="1 2">AB</strain>
    </source>
</reference>